<dbReference type="GO" id="GO:0003677">
    <property type="term" value="F:DNA binding"/>
    <property type="evidence" value="ECO:0007669"/>
    <property type="project" value="UniProtKB-UniRule"/>
</dbReference>
<dbReference type="Pfam" id="PF00589">
    <property type="entry name" value="Phage_integrase"/>
    <property type="match status" value="1"/>
</dbReference>
<dbReference type="GO" id="GO:0006310">
    <property type="term" value="P:DNA recombination"/>
    <property type="evidence" value="ECO:0007669"/>
    <property type="project" value="UniProtKB-KW"/>
</dbReference>
<keyword evidence="4" id="KW-0233">DNA recombination</keyword>
<evidence type="ECO:0000256" key="3">
    <source>
        <dbReference type="ARBA" id="ARBA00023125"/>
    </source>
</evidence>
<accession>A0A385AF27</accession>
<dbReference type="CDD" id="cd01189">
    <property type="entry name" value="INT_ICEBs1_C_like"/>
    <property type="match status" value="1"/>
</dbReference>
<proteinExistence type="inferred from homology"/>
<dbReference type="PROSITE" id="PS51898">
    <property type="entry name" value="TYR_RECOMBINASE"/>
    <property type="match status" value="1"/>
</dbReference>
<comment type="similarity">
    <text evidence="1">Belongs to the 'phage' integrase family.</text>
</comment>
<dbReference type="Gene3D" id="1.10.150.130">
    <property type="match status" value="1"/>
</dbReference>
<reference evidence="5 6" key="1">
    <citation type="submission" date="2018-07" db="EMBL/GenBank/DDBJ databases">
        <title>Lactobacillus curvatus genome sequence.</title>
        <authorList>
            <person name="Prechtl R."/>
        </authorList>
    </citation>
    <scope>NUCLEOTIDE SEQUENCE [LARGE SCALE GENOMIC DNA]</scope>
    <source>
        <strain evidence="5 6">TMW 1.1928</strain>
    </source>
</reference>
<dbReference type="SUPFAM" id="SSF56349">
    <property type="entry name" value="DNA breaking-rejoining enzymes"/>
    <property type="match status" value="1"/>
</dbReference>
<dbReference type="Gene3D" id="1.10.443.10">
    <property type="entry name" value="Intergrase catalytic core"/>
    <property type="match status" value="1"/>
</dbReference>
<organism evidence="5 6">
    <name type="scientific">Latilactobacillus curvatus</name>
    <name type="common">Lactobacillus curvatus</name>
    <dbReference type="NCBI Taxonomy" id="28038"/>
    <lineage>
        <taxon>Bacteria</taxon>
        <taxon>Bacillati</taxon>
        <taxon>Bacillota</taxon>
        <taxon>Bacilli</taxon>
        <taxon>Lactobacillales</taxon>
        <taxon>Lactobacillaceae</taxon>
        <taxon>Latilactobacillus</taxon>
    </lineage>
</organism>
<dbReference type="InterPro" id="IPR002104">
    <property type="entry name" value="Integrase_catalytic"/>
</dbReference>
<dbReference type="AlphaFoldDB" id="A0A385AF27"/>
<protein>
    <submittedName>
        <fullName evidence="5">Site-specific integrase</fullName>
    </submittedName>
</protein>
<gene>
    <name evidence="5" type="ORF">DT351_07510</name>
</gene>
<evidence type="ECO:0000313" key="6">
    <source>
        <dbReference type="Proteomes" id="UP000257607"/>
    </source>
</evidence>
<evidence type="ECO:0000313" key="5">
    <source>
        <dbReference type="EMBL" id="AXN36224.1"/>
    </source>
</evidence>
<dbReference type="PANTHER" id="PTHR30629:SF6">
    <property type="entry name" value="PROPHAGE INTEGRASE INTA-RELATED"/>
    <property type="match status" value="1"/>
</dbReference>
<dbReference type="GO" id="GO:0015074">
    <property type="term" value="P:DNA integration"/>
    <property type="evidence" value="ECO:0007669"/>
    <property type="project" value="UniProtKB-KW"/>
</dbReference>
<dbReference type="PROSITE" id="PS51900">
    <property type="entry name" value="CB"/>
    <property type="match status" value="1"/>
</dbReference>
<dbReference type="InterPro" id="IPR050808">
    <property type="entry name" value="Phage_Integrase"/>
</dbReference>
<name>A0A385AF27_LATCU</name>
<keyword evidence="3" id="KW-0238">DNA-binding</keyword>
<dbReference type="InterPro" id="IPR004107">
    <property type="entry name" value="Integrase_SAM-like_N"/>
</dbReference>
<dbReference type="InterPro" id="IPR044068">
    <property type="entry name" value="CB"/>
</dbReference>
<dbReference type="InterPro" id="IPR010998">
    <property type="entry name" value="Integrase_recombinase_N"/>
</dbReference>
<evidence type="ECO:0000256" key="1">
    <source>
        <dbReference type="ARBA" id="ARBA00008857"/>
    </source>
</evidence>
<dbReference type="Proteomes" id="UP000257607">
    <property type="component" value="Chromosome"/>
</dbReference>
<evidence type="ECO:0000256" key="4">
    <source>
        <dbReference type="ARBA" id="ARBA00023172"/>
    </source>
</evidence>
<evidence type="ECO:0000256" key="2">
    <source>
        <dbReference type="ARBA" id="ARBA00022908"/>
    </source>
</evidence>
<dbReference type="EMBL" id="CP031003">
    <property type="protein sequence ID" value="AXN36224.1"/>
    <property type="molecule type" value="Genomic_DNA"/>
</dbReference>
<sequence>MEELTMAQIFKRGNVWAYRVWIDSKHSKSKGGFKRKADAQKAALELEVKKSKNLLTQSEGISFTDYFTQWVETYKFGRISTNTAIRYKKTIEMIRDNFGDRPISEVSSFEYQKMIDAYGSTHAKASTSRINGYMRKAVQYAINDGLLSRDFTLGVIVSGSAPGSADLKFLELEEAAKLKQYCLDHWRFKEITYCQILFGLLTGCRYGEVCGLTWDCIDFKNNKITINKSYDYLYKTGFKPTKTESSMRTIQIDSVLLRMLKQLQLQQKEYYFAKNFQNPDNLVFLSNRHDIISNNGVNKALQKILEEIGATTIITFHGLRHTHASMLIANHVSVDYIAERLGHSDTMVTIKTYSHLLQKSREEEEQKSLKFLENL</sequence>
<keyword evidence="2" id="KW-0229">DNA integration</keyword>
<dbReference type="InterPro" id="IPR011010">
    <property type="entry name" value="DNA_brk_join_enz"/>
</dbReference>
<dbReference type="Pfam" id="PF14659">
    <property type="entry name" value="Phage_int_SAM_3"/>
    <property type="match status" value="1"/>
</dbReference>
<dbReference type="PANTHER" id="PTHR30629">
    <property type="entry name" value="PROPHAGE INTEGRASE"/>
    <property type="match status" value="1"/>
</dbReference>
<dbReference type="InterPro" id="IPR013762">
    <property type="entry name" value="Integrase-like_cat_sf"/>
</dbReference>